<proteinExistence type="predicted"/>
<dbReference type="PANTHER" id="PTHR21310">
    <property type="entry name" value="AMINOGLYCOSIDE PHOSPHOTRANSFERASE-RELATED-RELATED"/>
    <property type="match status" value="1"/>
</dbReference>
<gene>
    <name evidence="2" type="ORF">L228DRAFT_236404</name>
</gene>
<dbReference type="GeneID" id="28895962"/>
<dbReference type="RefSeq" id="XP_018190844.1">
    <property type="nucleotide sequence ID" value="XM_018330825.1"/>
</dbReference>
<evidence type="ECO:0000256" key="1">
    <source>
        <dbReference type="SAM" id="MobiDB-lite"/>
    </source>
</evidence>
<reference evidence="2 3" key="1">
    <citation type="journal article" date="2016" name="Fungal Biol.">
        <title>The genome of Xylona heveae provides a window into fungal endophytism.</title>
        <authorList>
            <person name="Gazis R."/>
            <person name="Kuo A."/>
            <person name="Riley R."/>
            <person name="LaButti K."/>
            <person name="Lipzen A."/>
            <person name="Lin J."/>
            <person name="Amirebrahimi M."/>
            <person name="Hesse C.N."/>
            <person name="Spatafora J.W."/>
            <person name="Henrissat B."/>
            <person name="Hainaut M."/>
            <person name="Grigoriev I.V."/>
            <person name="Hibbett D.S."/>
        </authorList>
    </citation>
    <scope>NUCLEOTIDE SEQUENCE [LARGE SCALE GENOMIC DNA]</scope>
    <source>
        <strain evidence="2 3">TC161</strain>
    </source>
</reference>
<dbReference type="Proteomes" id="UP000076632">
    <property type="component" value="Unassembled WGS sequence"/>
</dbReference>
<dbReference type="SUPFAM" id="SSF56112">
    <property type="entry name" value="Protein kinase-like (PK-like)"/>
    <property type="match status" value="1"/>
</dbReference>
<feature type="compositionally biased region" description="Basic and acidic residues" evidence="1">
    <location>
        <begin position="155"/>
        <end position="164"/>
    </location>
</feature>
<feature type="region of interest" description="Disordered" evidence="1">
    <location>
        <begin position="155"/>
        <end position="189"/>
    </location>
</feature>
<feature type="region of interest" description="Disordered" evidence="1">
    <location>
        <begin position="1"/>
        <end position="20"/>
    </location>
</feature>
<dbReference type="InterPro" id="IPR051678">
    <property type="entry name" value="AGP_Transferase"/>
</dbReference>
<dbReference type="OrthoDB" id="4177236at2759"/>
<accession>A0A165IRP9</accession>
<organism evidence="2 3">
    <name type="scientific">Xylona heveae (strain CBS 132557 / TC161)</name>
    <dbReference type="NCBI Taxonomy" id="1328760"/>
    <lineage>
        <taxon>Eukaryota</taxon>
        <taxon>Fungi</taxon>
        <taxon>Dikarya</taxon>
        <taxon>Ascomycota</taxon>
        <taxon>Pezizomycotina</taxon>
        <taxon>Xylonomycetes</taxon>
        <taxon>Xylonales</taxon>
        <taxon>Xylonaceae</taxon>
        <taxon>Xylona</taxon>
    </lineage>
</organism>
<sequence>MTISKRYPKNVGAERGGGGDCFTAPDWRKSRNIDIDNDNDNDNEYVELSNAAPAGAPAGASTAMNAATTNMNTARMDDMYRRVTIPRVGHWISGLPGVDPEKFTDQRNPFFLSAARMKIIGLSQSSSGSASASSSASASASVAQGQQQQYYWRHGHDYHGHYPPERGAGTGTGTSTSTETGASTSTSTGTRLIELTPSLVLKFGPNVVLSEAANMQYVRSKTRSVPVPRVYDAFADPSTGINYILMERIVPRARNLGDMWPELSTHDKVCIADQLRGMFDELRSLVPPSRGYMGGIGLVGSSVGGSGSGGSGIDGGLQDLLFQPMRNRQIRHQDTDAWIANFQVSCIDPAISGPFESESALNSAILHLLGQLLSEPFMELIRDMVGKTLVDHVSVFTHGDLTVGNILVDSIPVAVGSTGTGPGTAGSGLGIAGAGTDIGSPVNRTQKQPRIVGVLGWKAAGWYPEYWEYSNAAIRSCWFPEWFELVQHVLQRYPTEYVVMDKLRGLLRC</sequence>
<dbReference type="PANTHER" id="PTHR21310:SF48">
    <property type="entry name" value="AMINOGLYCOSIDE PHOSPHOTRANSFERASE DOMAIN-CONTAINING PROTEIN"/>
    <property type="match status" value="1"/>
</dbReference>
<keyword evidence="3" id="KW-1185">Reference proteome</keyword>
<evidence type="ECO:0000313" key="3">
    <source>
        <dbReference type="Proteomes" id="UP000076632"/>
    </source>
</evidence>
<evidence type="ECO:0000313" key="2">
    <source>
        <dbReference type="EMBL" id="KZF25289.1"/>
    </source>
</evidence>
<name>A0A165IRP9_XYLHT</name>
<dbReference type="InterPro" id="IPR011009">
    <property type="entry name" value="Kinase-like_dom_sf"/>
</dbReference>
<dbReference type="AlphaFoldDB" id="A0A165IRP9"/>
<dbReference type="EMBL" id="KV407455">
    <property type="protein sequence ID" value="KZF25289.1"/>
    <property type="molecule type" value="Genomic_DNA"/>
</dbReference>
<evidence type="ECO:0008006" key="4">
    <source>
        <dbReference type="Google" id="ProtNLM"/>
    </source>
</evidence>
<dbReference type="InParanoid" id="A0A165IRP9"/>
<feature type="compositionally biased region" description="Low complexity" evidence="1">
    <location>
        <begin position="173"/>
        <end position="189"/>
    </location>
</feature>
<protein>
    <recommendedName>
        <fullName evidence="4">Aminoglycoside phosphotransferase domain-containing protein</fullName>
    </recommendedName>
</protein>